<dbReference type="STRING" id="1193682.BJP25_18695"/>
<dbReference type="EMBL" id="MKQR01000013">
    <property type="protein sequence ID" value="OLR92993.1"/>
    <property type="molecule type" value="Genomic_DNA"/>
</dbReference>
<proteinExistence type="predicted"/>
<dbReference type="RefSeq" id="WP_075975259.1">
    <property type="nucleotide sequence ID" value="NZ_MKQR01000013.1"/>
</dbReference>
<protein>
    <submittedName>
        <fullName evidence="1">Uncharacterized protein</fullName>
    </submittedName>
</protein>
<dbReference type="OrthoDB" id="9793302at2"/>
<organism evidence="1 2">
    <name type="scientific">Actinokineospora bangkokensis</name>
    <dbReference type="NCBI Taxonomy" id="1193682"/>
    <lineage>
        <taxon>Bacteria</taxon>
        <taxon>Bacillati</taxon>
        <taxon>Actinomycetota</taxon>
        <taxon>Actinomycetes</taxon>
        <taxon>Pseudonocardiales</taxon>
        <taxon>Pseudonocardiaceae</taxon>
        <taxon>Actinokineospora</taxon>
    </lineage>
</organism>
<accession>A0A1Q9LLX2</accession>
<dbReference type="AlphaFoldDB" id="A0A1Q9LLX2"/>
<evidence type="ECO:0000313" key="2">
    <source>
        <dbReference type="Proteomes" id="UP000186040"/>
    </source>
</evidence>
<comment type="caution">
    <text evidence="1">The sequence shown here is derived from an EMBL/GenBank/DDBJ whole genome shotgun (WGS) entry which is preliminary data.</text>
</comment>
<sequence length="77" mass="8219">MPTVVPDPSDGDGLRLMPALGAKEHLAEMGNAEDETHALQAVKAFEAAYGATYPKAARFERGHLVERGIEREQGATA</sequence>
<gene>
    <name evidence="1" type="ORF">BJP25_18695</name>
</gene>
<name>A0A1Q9LLX2_9PSEU</name>
<keyword evidence="2" id="KW-1185">Reference proteome</keyword>
<reference evidence="1 2" key="1">
    <citation type="submission" date="2016-10" db="EMBL/GenBank/DDBJ databases">
        <title>The Draft Genome Sequence of Actinokineospora bangkokensis 44EHWT reveals the biosynthetic pathway of antifungal compounds Thailandins with unusual extender unit butylmalonyl-CoA.</title>
        <authorList>
            <person name="Greule A."/>
            <person name="Intra B."/>
            <person name="Flemming S."/>
            <person name="Rommel M.G."/>
            <person name="Panbangred W."/>
            <person name="Bechthold A."/>
        </authorList>
    </citation>
    <scope>NUCLEOTIDE SEQUENCE [LARGE SCALE GENOMIC DNA]</scope>
    <source>
        <strain evidence="1 2">44EHW</strain>
    </source>
</reference>
<evidence type="ECO:0000313" key="1">
    <source>
        <dbReference type="EMBL" id="OLR92993.1"/>
    </source>
</evidence>
<dbReference type="Proteomes" id="UP000186040">
    <property type="component" value="Unassembled WGS sequence"/>
</dbReference>